<dbReference type="EMBL" id="SMJW01000001">
    <property type="protein sequence ID" value="TDC20402.1"/>
    <property type="molecule type" value="Genomic_DNA"/>
</dbReference>
<accession>A0A4R4PF19</accession>
<evidence type="ECO:0000313" key="2">
    <source>
        <dbReference type="Proteomes" id="UP000295431"/>
    </source>
</evidence>
<gene>
    <name evidence="1" type="ORF">E1284_00535</name>
</gene>
<name>A0A4R4PF19_9ACTN</name>
<organism evidence="1 2">
    <name type="scientific">Actinomadura bangladeshensis</name>
    <dbReference type="NCBI Taxonomy" id="453573"/>
    <lineage>
        <taxon>Bacteria</taxon>
        <taxon>Bacillati</taxon>
        <taxon>Actinomycetota</taxon>
        <taxon>Actinomycetes</taxon>
        <taxon>Streptosporangiales</taxon>
        <taxon>Thermomonosporaceae</taxon>
        <taxon>Actinomadura</taxon>
    </lineage>
</organism>
<proteinExistence type="predicted"/>
<dbReference type="Proteomes" id="UP000295431">
    <property type="component" value="Unassembled WGS sequence"/>
</dbReference>
<reference evidence="1 2" key="1">
    <citation type="submission" date="2019-03" db="EMBL/GenBank/DDBJ databases">
        <title>Draft genome sequences of novel Actinobacteria.</title>
        <authorList>
            <person name="Sahin N."/>
            <person name="Ay H."/>
            <person name="Saygin H."/>
        </authorList>
    </citation>
    <scope>NUCLEOTIDE SEQUENCE [LARGE SCALE GENOMIC DNA]</scope>
    <source>
        <strain evidence="1 2">DSM 45347</strain>
    </source>
</reference>
<keyword evidence="2" id="KW-1185">Reference proteome</keyword>
<protein>
    <submittedName>
        <fullName evidence="1">Uncharacterized protein</fullName>
    </submittedName>
</protein>
<comment type="caution">
    <text evidence="1">The sequence shown here is derived from an EMBL/GenBank/DDBJ whole genome shotgun (WGS) entry which is preliminary data.</text>
</comment>
<dbReference type="RefSeq" id="WP_131935888.1">
    <property type="nucleotide sequence ID" value="NZ_BAAAMX010000002.1"/>
</dbReference>
<evidence type="ECO:0000313" key="1">
    <source>
        <dbReference type="EMBL" id="TDC20402.1"/>
    </source>
</evidence>
<dbReference type="AlphaFoldDB" id="A0A4R4PF19"/>
<sequence length="81" mass="9283">MMTEDVRVDIAGHIAVVEFRRPPENFFDTSGAEFSRPNHRKALLDDSSELYSRALRLFRCQTPVVRHLSDPPGRRRTAKSA</sequence>